<dbReference type="SUPFAM" id="SSF47413">
    <property type="entry name" value="lambda repressor-like DNA-binding domains"/>
    <property type="match status" value="1"/>
</dbReference>
<dbReference type="PROSITE" id="PS50943">
    <property type="entry name" value="HTH_CROC1"/>
    <property type="match status" value="1"/>
</dbReference>
<dbReference type="RefSeq" id="WP_254013712.1">
    <property type="nucleotide sequence ID" value="NZ_JAMZMM010000262.1"/>
</dbReference>
<protein>
    <submittedName>
        <fullName evidence="2">DNA-binding protein</fullName>
    </submittedName>
</protein>
<name>A0AAE3KQS3_9CYAN</name>
<dbReference type="Proteomes" id="UP001204953">
    <property type="component" value="Unassembled WGS sequence"/>
</dbReference>
<proteinExistence type="predicted"/>
<dbReference type="Gene3D" id="1.10.260.40">
    <property type="entry name" value="lambda repressor-like DNA-binding domains"/>
    <property type="match status" value="1"/>
</dbReference>
<reference evidence="2" key="1">
    <citation type="submission" date="2022-06" db="EMBL/GenBank/DDBJ databases">
        <title>New cyanobacteria of genus Symplocastrum in benthos of Lake Baikal.</title>
        <authorList>
            <person name="Sorokovikova E."/>
            <person name="Tikhonova I."/>
            <person name="Krasnopeev A."/>
            <person name="Evseev P."/>
            <person name="Gladkikh A."/>
            <person name="Belykh O."/>
        </authorList>
    </citation>
    <scope>NUCLEOTIDE SEQUENCE</scope>
    <source>
        <strain evidence="2">BBK-W-15</strain>
    </source>
</reference>
<keyword evidence="3" id="KW-1185">Reference proteome</keyword>
<feature type="domain" description="HTH cro/C1-type" evidence="1">
    <location>
        <begin position="86"/>
        <end position="141"/>
    </location>
</feature>
<dbReference type="InterPro" id="IPR010982">
    <property type="entry name" value="Lambda_DNA-bd_dom_sf"/>
</dbReference>
<dbReference type="EMBL" id="JAMZMM010000262">
    <property type="protein sequence ID" value="MCP2730963.1"/>
    <property type="molecule type" value="Genomic_DNA"/>
</dbReference>
<accession>A0AAE3KQS3</accession>
<dbReference type="AlphaFoldDB" id="A0AAE3KQS3"/>
<gene>
    <name evidence="2" type="ORF">NJ959_21275</name>
</gene>
<organism evidence="2 3">
    <name type="scientific">Limnofasciculus baicalensis BBK-W-15</name>
    <dbReference type="NCBI Taxonomy" id="2699891"/>
    <lineage>
        <taxon>Bacteria</taxon>
        <taxon>Bacillati</taxon>
        <taxon>Cyanobacteriota</taxon>
        <taxon>Cyanophyceae</taxon>
        <taxon>Coleofasciculales</taxon>
        <taxon>Coleofasciculaceae</taxon>
        <taxon>Limnofasciculus</taxon>
        <taxon>Limnofasciculus baicalensis</taxon>
    </lineage>
</organism>
<evidence type="ECO:0000259" key="1">
    <source>
        <dbReference type="PROSITE" id="PS50943"/>
    </source>
</evidence>
<keyword evidence="2" id="KW-0238">DNA-binding</keyword>
<comment type="caution">
    <text evidence="2">The sequence shown here is derived from an EMBL/GenBank/DDBJ whole genome shotgun (WGS) entry which is preliminary data.</text>
</comment>
<sequence length="166" mass="19425">MIKNEHQYRVSQDLADKFERCIASLEQNEKKKYNDPEEWEFIQESYQSQLNTLRQEIAEYETITNHDPKELVNLTIADIEELSDILIKARIALKISEKELADLSELTESEIKSYEENDYQNAKFVDAMAVINALGIRINKCECVAELSDFYQERLAEIREPSFLLP</sequence>
<dbReference type="InterPro" id="IPR001387">
    <property type="entry name" value="Cro/C1-type_HTH"/>
</dbReference>
<evidence type="ECO:0000313" key="3">
    <source>
        <dbReference type="Proteomes" id="UP001204953"/>
    </source>
</evidence>
<dbReference type="GO" id="GO:0003677">
    <property type="term" value="F:DNA binding"/>
    <property type="evidence" value="ECO:0007669"/>
    <property type="project" value="UniProtKB-KW"/>
</dbReference>
<evidence type="ECO:0000313" key="2">
    <source>
        <dbReference type="EMBL" id="MCP2730963.1"/>
    </source>
</evidence>